<dbReference type="EMBL" id="GL876971">
    <property type="protein sequence ID" value="KLU88194.1"/>
    <property type="molecule type" value="Genomic_DNA"/>
</dbReference>
<evidence type="ECO:0000313" key="2">
    <source>
        <dbReference type="EnsemblFungi" id="MAPG_07181T0"/>
    </source>
</evidence>
<reference evidence="2" key="5">
    <citation type="submission" date="2015-06" db="UniProtKB">
        <authorList>
            <consortium name="EnsemblFungi"/>
        </authorList>
    </citation>
    <scope>IDENTIFICATION</scope>
    <source>
        <strain evidence="2">ATCC 64411</strain>
    </source>
</reference>
<proteinExistence type="predicted"/>
<keyword evidence="3" id="KW-1185">Reference proteome</keyword>
<evidence type="ECO:0000313" key="1">
    <source>
        <dbReference type="EMBL" id="KLU88194.1"/>
    </source>
</evidence>
<reference evidence="1" key="1">
    <citation type="submission" date="2010-05" db="EMBL/GenBank/DDBJ databases">
        <title>The Genome Sequence of Magnaporthe poae strain ATCC 64411.</title>
        <authorList>
            <consortium name="The Broad Institute Genome Sequencing Platform"/>
            <consortium name="Broad Institute Genome Sequencing Center for Infectious Disease"/>
            <person name="Ma L.-J."/>
            <person name="Dead R."/>
            <person name="Young S."/>
            <person name="Zeng Q."/>
            <person name="Koehrsen M."/>
            <person name="Alvarado L."/>
            <person name="Berlin A."/>
            <person name="Chapman S.B."/>
            <person name="Chen Z."/>
            <person name="Freedman E."/>
            <person name="Gellesch M."/>
            <person name="Goldberg J."/>
            <person name="Griggs A."/>
            <person name="Gujja S."/>
            <person name="Heilman E.R."/>
            <person name="Heiman D."/>
            <person name="Hepburn T."/>
            <person name="Howarth C."/>
            <person name="Jen D."/>
            <person name="Larson L."/>
            <person name="Mehta T."/>
            <person name="Neiman D."/>
            <person name="Pearson M."/>
            <person name="Roberts A."/>
            <person name="Saif S."/>
            <person name="Shea T."/>
            <person name="Shenoy N."/>
            <person name="Sisk P."/>
            <person name="Stolte C."/>
            <person name="Sykes S."/>
            <person name="Walk T."/>
            <person name="White J."/>
            <person name="Yandava C."/>
            <person name="Haas B."/>
            <person name="Nusbaum C."/>
            <person name="Birren B."/>
        </authorList>
    </citation>
    <scope>NUCLEOTIDE SEQUENCE</scope>
    <source>
        <strain evidence="1">ATCC 64411</strain>
    </source>
</reference>
<name>A0A0C4E3Z9_MAGP6</name>
<dbReference type="AlphaFoldDB" id="A0A0C4E3Z9"/>
<sequence>MYIGRRLWSTVPQTRTPLLRTRQPGHTLLLNVCVSPLRPVCWVSQTAATTGDQLLQSIDHHTPALPRLVAAGPRCMLPPISCHPGSLTEIHRPCCTWPQTAHVLYVLLEPQSGYGNGAVSGRALCIFYVANGKTLSMVVAVFLDGLVGKREKENKQKKKLG</sequence>
<dbReference type="EnsemblFungi" id="MAPG_07181T0">
    <property type="protein sequence ID" value="MAPG_07181T0"/>
    <property type="gene ID" value="MAPG_07181"/>
</dbReference>
<organism evidence="2 3">
    <name type="scientific">Magnaporthiopsis poae (strain ATCC 64411 / 73-15)</name>
    <name type="common">Kentucky bluegrass fungus</name>
    <name type="synonym">Magnaporthe poae</name>
    <dbReference type="NCBI Taxonomy" id="644358"/>
    <lineage>
        <taxon>Eukaryota</taxon>
        <taxon>Fungi</taxon>
        <taxon>Dikarya</taxon>
        <taxon>Ascomycota</taxon>
        <taxon>Pezizomycotina</taxon>
        <taxon>Sordariomycetes</taxon>
        <taxon>Sordariomycetidae</taxon>
        <taxon>Magnaporthales</taxon>
        <taxon>Magnaporthaceae</taxon>
        <taxon>Magnaporthiopsis</taxon>
    </lineage>
</organism>
<reference evidence="3" key="2">
    <citation type="submission" date="2010-05" db="EMBL/GenBank/DDBJ databases">
        <title>The genome sequence of Magnaporthe poae strain ATCC 64411.</title>
        <authorList>
            <person name="Ma L.-J."/>
            <person name="Dead R."/>
            <person name="Young S."/>
            <person name="Zeng Q."/>
            <person name="Koehrsen M."/>
            <person name="Alvarado L."/>
            <person name="Berlin A."/>
            <person name="Chapman S.B."/>
            <person name="Chen Z."/>
            <person name="Freedman E."/>
            <person name="Gellesch M."/>
            <person name="Goldberg J."/>
            <person name="Griggs A."/>
            <person name="Gujja S."/>
            <person name="Heilman E.R."/>
            <person name="Heiman D."/>
            <person name="Hepburn T."/>
            <person name="Howarth C."/>
            <person name="Jen D."/>
            <person name="Larson L."/>
            <person name="Mehta T."/>
            <person name="Neiman D."/>
            <person name="Pearson M."/>
            <person name="Roberts A."/>
            <person name="Saif S."/>
            <person name="Shea T."/>
            <person name="Shenoy N."/>
            <person name="Sisk P."/>
            <person name="Stolte C."/>
            <person name="Sykes S."/>
            <person name="Walk T."/>
            <person name="White J."/>
            <person name="Yandava C."/>
            <person name="Haas B."/>
            <person name="Nusbaum C."/>
            <person name="Birren B."/>
        </authorList>
    </citation>
    <scope>NUCLEOTIDE SEQUENCE [LARGE SCALE GENOMIC DNA]</scope>
    <source>
        <strain evidence="3">ATCC 64411 / 73-15</strain>
    </source>
</reference>
<dbReference type="EMBL" id="ADBL01001734">
    <property type="status" value="NOT_ANNOTATED_CDS"/>
    <property type="molecule type" value="Genomic_DNA"/>
</dbReference>
<protein>
    <submittedName>
        <fullName evidence="1 2">Uncharacterized protein</fullName>
    </submittedName>
</protein>
<gene>
    <name evidence="1" type="ORF">MAPG_07181</name>
</gene>
<reference evidence="1" key="3">
    <citation type="submission" date="2011-03" db="EMBL/GenBank/DDBJ databases">
        <title>Annotation of Magnaporthe poae ATCC 64411.</title>
        <authorList>
            <person name="Ma L.-J."/>
            <person name="Dead R."/>
            <person name="Young S.K."/>
            <person name="Zeng Q."/>
            <person name="Gargeya S."/>
            <person name="Fitzgerald M."/>
            <person name="Haas B."/>
            <person name="Abouelleil A."/>
            <person name="Alvarado L."/>
            <person name="Arachchi H.M."/>
            <person name="Berlin A."/>
            <person name="Brown A."/>
            <person name="Chapman S.B."/>
            <person name="Chen Z."/>
            <person name="Dunbar C."/>
            <person name="Freedman E."/>
            <person name="Gearin G."/>
            <person name="Gellesch M."/>
            <person name="Goldberg J."/>
            <person name="Griggs A."/>
            <person name="Gujja S."/>
            <person name="Heiman D."/>
            <person name="Howarth C."/>
            <person name="Larson L."/>
            <person name="Lui A."/>
            <person name="MacDonald P.J.P."/>
            <person name="Mehta T."/>
            <person name="Montmayeur A."/>
            <person name="Murphy C."/>
            <person name="Neiman D."/>
            <person name="Pearson M."/>
            <person name="Priest M."/>
            <person name="Roberts A."/>
            <person name="Saif S."/>
            <person name="Shea T."/>
            <person name="Shenoy N."/>
            <person name="Sisk P."/>
            <person name="Stolte C."/>
            <person name="Sykes S."/>
            <person name="Yandava C."/>
            <person name="Wortman J."/>
            <person name="Nusbaum C."/>
            <person name="Birren B."/>
        </authorList>
    </citation>
    <scope>NUCLEOTIDE SEQUENCE</scope>
    <source>
        <strain evidence="1">ATCC 64411</strain>
    </source>
</reference>
<evidence type="ECO:0000313" key="3">
    <source>
        <dbReference type="Proteomes" id="UP000011715"/>
    </source>
</evidence>
<dbReference type="VEuPathDB" id="FungiDB:MAPG_07181"/>
<accession>A0A0C4E3Z9</accession>
<dbReference type="Proteomes" id="UP000011715">
    <property type="component" value="Unassembled WGS sequence"/>
</dbReference>
<reference evidence="2" key="4">
    <citation type="journal article" date="2015" name="G3 (Bethesda)">
        <title>Genome sequences of three phytopathogenic species of the Magnaporthaceae family of fungi.</title>
        <authorList>
            <person name="Okagaki L.H."/>
            <person name="Nunes C.C."/>
            <person name="Sailsbery J."/>
            <person name="Clay B."/>
            <person name="Brown D."/>
            <person name="John T."/>
            <person name="Oh Y."/>
            <person name="Young N."/>
            <person name="Fitzgerald M."/>
            <person name="Haas B.J."/>
            <person name="Zeng Q."/>
            <person name="Young S."/>
            <person name="Adiconis X."/>
            <person name="Fan L."/>
            <person name="Levin J.Z."/>
            <person name="Mitchell T.K."/>
            <person name="Okubara P.A."/>
            <person name="Farman M.L."/>
            <person name="Kohn L.M."/>
            <person name="Birren B."/>
            <person name="Ma L.-J."/>
            <person name="Dean R.A."/>
        </authorList>
    </citation>
    <scope>NUCLEOTIDE SEQUENCE</scope>
    <source>
        <strain evidence="2">ATCC 64411 / 73-15</strain>
    </source>
</reference>